<dbReference type="InterPro" id="IPR029044">
    <property type="entry name" value="Nucleotide-diphossugar_trans"/>
</dbReference>
<dbReference type="AlphaFoldDB" id="A0A7W4K5D7"/>
<dbReference type="RefSeq" id="WP_182954690.1">
    <property type="nucleotide sequence ID" value="NZ_JABEQM010000002.1"/>
</dbReference>
<dbReference type="CDD" id="cd00761">
    <property type="entry name" value="Glyco_tranf_GTA_type"/>
    <property type="match status" value="1"/>
</dbReference>
<organism evidence="2 3">
    <name type="scientific">Gluconacetobacter tumulisoli</name>
    <dbReference type="NCBI Taxonomy" id="1286189"/>
    <lineage>
        <taxon>Bacteria</taxon>
        <taxon>Pseudomonadati</taxon>
        <taxon>Pseudomonadota</taxon>
        <taxon>Alphaproteobacteria</taxon>
        <taxon>Acetobacterales</taxon>
        <taxon>Acetobacteraceae</taxon>
        <taxon>Gluconacetobacter</taxon>
    </lineage>
</organism>
<dbReference type="Proteomes" id="UP000578030">
    <property type="component" value="Unassembled WGS sequence"/>
</dbReference>
<gene>
    <name evidence="2" type="ORF">HLH28_03900</name>
</gene>
<evidence type="ECO:0000313" key="3">
    <source>
        <dbReference type="Proteomes" id="UP000578030"/>
    </source>
</evidence>
<reference evidence="2 3" key="1">
    <citation type="submission" date="2020-04" db="EMBL/GenBank/DDBJ databases">
        <title>Description of novel Gluconacetobacter.</title>
        <authorList>
            <person name="Sombolestani A."/>
        </authorList>
    </citation>
    <scope>NUCLEOTIDE SEQUENCE [LARGE SCALE GENOMIC DNA]</scope>
    <source>
        <strain evidence="2 3">LMG 27802</strain>
    </source>
</reference>
<dbReference type="Pfam" id="PF00535">
    <property type="entry name" value="Glycos_transf_2"/>
    <property type="match status" value="1"/>
</dbReference>
<dbReference type="GO" id="GO:0016740">
    <property type="term" value="F:transferase activity"/>
    <property type="evidence" value="ECO:0007669"/>
    <property type="project" value="UniProtKB-KW"/>
</dbReference>
<dbReference type="SUPFAM" id="SSF53448">
    <property type="entry name" value="Nucleotide-diphospho-sugar transferases"/>
    <property type="match status" value="1"/>
</dbReference>
<name>A0A7W4K5D7_9PROT</name>
<feature type="domain" description="Glycosyltransferase 2-like" evidence="1">
    <location>
        <begin position="130"/>
        <end position="219"/>
    </location>
</feature>
<comment type="caution">
    <text evidence="2">The sequence shown here is derived from an EMBL/GenBank/DDBJ whole genome shotgun (WGS) entry which is preliminary data.</text>
</comment>
<dbReference type="InterPro" id="IPR001173">
    <property type="entry name" value="Glyco_trans_2-like"/>
</dbReference>
<dbReference type="Gene3D" id="3.90.550.10">
    <property type="entry name" value="Spore Coat Polysaccharide Biosynthesis Protein SpsA, Chain A"/>
    <property type="match status" value="1"/>
</dbReference>
<sequence>MNVPDDRYSIDHIRTTGNRVSISGWFLDCIGCDRLAVLCGGATLHVARPDEWRQPSADVAALSEARYGAVRFHVTFPFPGELSLAMLRIMVLSFEGDGPARVLPVQAADGTDTAAGELACVPLRDLRLGIGIPTYNRAGLVMETVRRVRDMTQFDPVILVSNDGSTDDTAPLLARIPGIHVLNAPNAGIAWNKNRLLFHLHEIEKCDVILLLEDDAQPTAYGWNIDWMLACVRYGHVNFAPPWFPRASFGNGSWHDPFHNDVLTAQCSGFSREALSYVGYIDTRFGQYGHEHVEHTSRMIRMGYGGHTKEDGASRIFYLLEGGIEIMESVSNFSQQEVDDNSAVFHRIHGECAYRPPWRDDTQIRRLRDEMRMVRRQ</sequence>
<evidence type="ECO:0000313" key="2">
    <source>
        <dbReference type="EMBL" id="MBB2200729.1"/>
    </source>
</evidence>
<protein>
    <submittedName>
        <fullName evidence="2">Glycosyltransferase</fullName>
    </submittedName>
</protein>
<keyword evidence="2" id="KW-0808">Transferase</keyword>
<dbReference type="EMBL" id="JABEQM010000002">
    <property type="protein sequence ID" value="MBB2200729.1"/>
    <property type="molecule type" value="Genomic_DNA"/>
</dbReference>
<accession>A0A7W4K5D7</accession>
<keyword evidence="3" id="KW-1185">Reference proteome</keyword>
<evidence type="ECO:0000259" key="1">
    <source>
        <dbReference type="Pfam" id="PF00535"/>
    </source>
</evidence>
<proteinExistence type="predicted"/>